<proteinExistence type="predicted"/>
<reference evidence="2" key="1">
    <citation type="submission" date="2022-08" db="EMBL/GenBank/DDBJ databases">
        <authorList>
            <person name="Gutierrez-Valencia J."/>
        </authorList>
    </citation>
    <scope>NUCLEOTIDE SEQUENCE</scope>
</reference>
<feature type="compositionally biased region" description="Polar residues" evidence="1">
    <location>
        <begin position="33"/>
        <end position="52"/>
    </location>
</feature>
<feature type="region of interest" description="Disordered" evidence="1">
    <location>
        <begin position="226"/>
        <end position="275"/>
    </location>
</feature>
<accession>A0AAV0QEP1</accession>
<feature type="region of interest" description="Disordered" evidence="1">
    <location>
        <begin position="66"/>
        <end position="92"/>
    </location>
</feature>
<sequence length="275" mass="29436">MSEATGNAANTRIFGVLLQPFSPPARSAATGPHRQNSTASNTAPPGRNSSAAILLPRSSSTNTASWAPVLSLPPRPAHSTINTAPPGRNSSAAILLPRSSATNTASWAPVLSLPPRPAHITINTAPPGPGRRPCPRPAGTGNTANSLMKTAIIEKILAEVEASRSYARWVEESTSLSLSARQNAIEVQSEITEELKEWIRGLKPERLAKLSRMSREGMQNFAQSLYKRHRRRRQTYSCPPAKRQRVNPIVDADASSPPPIVDQRYAAGAGDIPAP</sequence>
<dbReference type="Proteomes" id="UP001154282">
    <property type="component" value="Unassembled WGS sequence"/>
</dbReference>
<keyword evidence="3" id="KW-1185">Reference proteome</keyword>
<organism evidence="2 3">
    <name type="scientific">Linum tenue</name>
    <dbReference type="NCBI Taxonomy" id="586396"/>
    <lineage>
        <taxon>Eukaryota</taxon>
        <taxon>Viridiplantae</taxon>
        <taxon>Streptophyta</taxon>
        <taxon>Embryophyta</taxon>
        <taxon>Tracheophyta</taxon>
        <taxon>Spermatophyta</taxon>
        <taxon>Magnoliopsida</taxon>
        <taxon>eudicotyledons</taxon>
        <taxon>Gunneridae</taxon>
        <taxon>Pentapetalae</taxon>
        <taxon>rosids</taxon>
        <taxon>fabids</taxon>
        <taxon>Malpighiales</taxon>
        <taxon>Linaceae</taxon>
        <taxon>Linum</taxon>
    </lineage>
</organism>
<protein>
    <submittedName>
        <fullName evidence="2">Uncharacterized protein</fullName>
    </submittedName>
</protein>
<dbReference type="EMBL" id="CAMGYJ010000009">
    <property type="protein sequence ID" value="CAI0542878.1"/>
    <property type="molecule type" value="Genomic_DNA"/>
</dbReference>
<dbReference type="AlphaFoldDB" id="A0AAV0QEP1"/>
<evidence type="ECO:0000313" key="2">
    <source>
        <dbReference type="EMBL" id="CAI0542878.1"/>
    </source>
</evidence>
<feature type="region of interest" description="Disordered" evidence="1">
    <location>
        <begin position="22"/>
        <end position="52"/>
    </location>
</feature>
<gene>
    <name evidence="2" type="ORF">LITE_LOCUS42650</name>
</gene>
<evidence type="ECO:0000313" key="3">
    <source>
        <dbReference type="Proteomes" id="UP001154282"/>
    </source>
</evidence>
<comment type="caution">
    <text evidence="2">The sequence shown here is derived from an EMBL/GenBank/DDBJ whole genome shotgun (WGS) entry which is preliminary data.</text>
</comment>
<name>A0AAV0QEP1_9ROSI</name>
<feature type="compositionally biased region" description="Polar residues" evidence="1">
    <location>
        <begin position="79"/>
        <end position="92"/>
    </location>
</feature>
<feature type="non-terminal residue" evidence="2">
    <location>
        <position position="275"/>
    </location>
</feature>
<evidence type="ECO:0000256" key="1">
    <source>
        <dbReference type="SAM" id="MobiDB-lite"/>
    </source>
</evidence>